<dbReference type="Gene3D" id="3.40.1210.10">
    <property type="entry name" value="Survival protein SurE-like phosphatase/nucleotidase"/>
    <property type="match status" value="1"/>
</dbReference>
<keyword evidence="5" id="KW-0479">Metal-binding</keyword>
<protein>
    <recommendedName>
        <fullName evidence="3">5'-nucleotidase</fullName>
        <ecNumber evidence="3">3.1.3.5</ecNumber>
    </recommendedName>
</protein>
<reference evidence="9 10" key="1">
    <citation type="submission" date="2016-03" db="EMBL/GenBank/DDBJ databases">
        <title>Genome sequence of Rhodococcus kyotonensis KB10.</title>
        <authorList>
            <person name="Jeong H."/>
            <person name="Hong C.E."/>
            <person name="Jo S.H."/>
            <person name="Park J.M."/>
        </authorList>
    </citation>
    <scope>NUCLEOTIDE SEQUENCE [LARGE SCALE GENOMIC DNA]</scope>
    <source>
        <strain evidence="9 10">KB10</strain>
    </source>
</reference>
<dbReference type="InterPro" id="IPR002828">
    <property type="entry name" value="SurE-like_Pase/nucleotidase"/>
</dbReference>
<evidence type="ECO:0000256" key="1">
    <source>
        <dbReference type="ARBA" id="ARBA00000815"/>
    </source>
</evidence>
<name>A0A177Y7C8_9NOCA</name>
<evidence type="ECO:0000313" key="9">
    <source>
        <dbReference type="EMBL" id="OAK51385.1"/>
    </source>
</evidence>
<dbReference type="InterPro" id="IPR030048">
    <property type="entry name" value="SurE"/>
</dbReference>
<dbReference type="EMBL" id="LVHI01000039">
    <property type="protein sequence ID" value="OAK51385.1"/>
    <property type="molecule type" value="Genomic_DNA"/>
</dbReference>
<evidence type="ECO:0000256" key="2">
    <source>
        <dbReference type="ARBA" id="ARBA00011062"/>
    </source>
</evidence>
<dbReference type="InterPro" id="IPR036523">
    <property type="entry name" value="SurE-like_sf"/>
</dbReference>
<evidence type="ECO:0000259" key="8">
    <source>
        <dbReference type="Pfam" id="PF01975"/>
    </source>
</evidence>
<evidence type="ECO:0000256" key="5">
    <source>
        <dbReference type="ARBA" id="ARBA00022723"/>
    </source>
</evidence>
<dbReference type="SUPFAM" id="SSF64167">
    <property type="entry name" value="SurE-like"/>
    <property type="match status" value="1"/>
</dbReference>
<proteinExistence type="inferred from homology"/>
<comment type="similarity">
    <text evidence="2">Belongs to the SurE nucleotidase family.</text>
</comment>
<gene>
    <name evidence="9" type="ORF">A3K89_12375</name>
</gene>
<sequence length="254" mass="26033">MRALVTNDDGVFSDGIALLTRIAVEAGLDVVVAAPHEERSGASASLTGMGSDARLAVTTRSIDGLADVPVYAVKASPALIAFVATRGAFGDPPDLVLSGINHGPNTGSAVLHSGTVGAALTASTHGVVAMAASLATTNPTHWDTAELVVRDAVRWTMENGRPDSVLNVNIPDVPLDELEGVAAAPLAEFGAVQAEIGDRGEGFVTVRFDEIVAESDDDSDAGLIGRKWATVTSLRAPSAVDVDLAALTRTISSR</sequence>
<keyword evidence="7" id="KW-0378">Hydrolase</keyword>
<dbReference type="AlphaFoldDB" id="A0A177Y7C8"/>
<dbReference type="GO" id="GO:0046872">
    <property type="term" value="F:metal ion binding"/>
    <property type="evidence" value="ECO:0007669"/>
    <property type="project" value="UniProtKB-KW"/>
</dbReference>
<evidence type="ECO:0000256" key="6">
    <source>
        <dbReference type="ARBA" id="ARBA00022741"/>
    </source>
</evidence>
<accession>A0A177Y7C8</accession>
<comment type="catalytic activity">
    <reaction evidence="1">
        <text>a ribonucleoside 5'-phosphate + H2O = a ribonucleoside + phosphate</text>
        <dbReference type="Rhea" id="RHEA:12484"/>
        <dbReference type="ChEBI" id="CHEBI:15377"/>
        <dbReference type="ChEBI" id="CHEBI:18254"/>
        <dbReference type="ChEBI" id="CHEBI:43474"/>
        <dbReference type="ChEBI" id="CHEBI:58043"/>
        <dbReference type="EC" id="3.1.3.5"/>
    </reaction>
</comment>
<dbReference type="Pfam" id="PF01975">
    <property type="entry name" value="SurE"/>
    <property type="match status" value="1"/>
</dbReference>
<dbReference type="GO" id="GO:0008254">
    <property type="term" value="F:3'-nucleotidase activity"/>
    <property type="evidence" value="ECO:0007669"/>
    <property type="project" value="TreeGrafter"/>
</dbReference>
<dbReference type="GO" id="GO:0008253">
    <property type="term" value="F:5'-nucleotidase activity"/>
    <property type="evidence" value="ECO:0007669"/>
    <property type="project" value="UniProtKB-EC"/>
</dbReference>
<keyword evidence="6" id="KW-0547">Nucleotide-binding</keyword>
<dbReference type="GO" id="GO:0004309">
    <property type="term" value="F:exopolyphosphatase activity"/>
    <property type="evidence" value="ECO:0007669"/>
    <property type="project" value="TreeGrafter"/>
</dbReference>
<dbReference type="GO" id="GO:0000166">
    <property type="term" value="F:nucleotide binding"/>
    <property type="evidence" value="ECO:0007669"/>
    <property type="project" value="UniProtKB-KW"/>
</dbReference>
<evidence type="ECO:0000313" key="10">
    <source>
        <dbReference type="Proteomes" id="UP000077519"/>
    </source>
</evidence>
<evidence type="ECO:0000256" key="4">
    <source>
        <dbReference type="ARBA" id="ARBA00022490"/>
    </source>
</evidence>
<dbReference type="RefSeq" id="WP_068431324.1">
    <property type="nucleotide sequence ID" value="NZ_LVHI01000039.1"/>
</dbReference>
<comment type="caution">
    <text evidence="9">The sequence shown here is derived from an EMBL/GenBank/DDBJ whole genome shotgun (WGS) entry which is preliminary data.</text>
</comment>
<feature type="domain" description="Survival protein SurE-like phosphatase/nucleotidase" evidence="8">
    <location>
        <begin position="4"/>
        <end position="186"/>
    </location>
</feature>
<dbReference type="PANTHER" id="PTHR30457">
    <property type="entry name" value="5'-NUCLEOTIDASE SURE"/>
    <property type="match status" value="1"/>
</dbReference>
<evidence type="ECO:0000256" key="7">
    <source>
        <dbReference type="ARBA" id="ARBA00022801"/>
    </source>
</evidence>
<keyword evidence="10" id="KW-1185">Reference proteome</keyword>
<organism evidence="9 10">
    <name type="scientific">Rhodococcoides kyotonense</name>
    <dbReference type="NCBI Taxonomy" id="398843"/>
    <lineage>
        <taxon>Bacteria</taxon>
        <taxon>Bacillati</taxon>
        <taxon>Actinomycetota</taxon>
        <taxon>Actinomycetes</taxon>
        <taxon>Mycobacteriales</taxon>
        <taxon>Nocardiaceae</taxon>
        <taxon>Rhodococcoides</taxon>
    </lineage>
</organism>
<dbReference type="EC" id="3.1.3.5" evidence="3"/>
<dbReference type="PANTHER" id="PTHR30457:SF12">
    <property type="entry name" value="5'_3'-NUCLEOTIDASE SURE"/>
    <property type="match status" value="1"/>
</dbReference>
<evidence type="ECO:0000256" key="3">
    <source>
        <dbReference type="ARBA" id="ARBA00012643"/>
    </source>
</evidence>
<keyword evidence="4" id="KW-0963">Cytoplasm</keyword>
<dbReference type="Proteomes" id="UP000077519">
    <property type="component" value="Unassembled WGS sequence"/>
</dbReference>